<comment type="cofactor">
    <cofactor evidence="2">
        <name>[4Fe-4S] cluster</name>
        <dbReference type="ChEBI" id="CHEBI:49883"/>
    </cofactor>
</comment>
<dbReference type="Proteomes" id="UP000826651">
    <property type="component" value="Unassembled WGS sequence"/>
</dbReference>
<dbReference type="InterPro" id="IPR023753">
    <property type="entry name" value="FAD/NAD-binding_dom"/>
</dbReference>
<dbReference type="EMBL" id="JAGSHT010000008">
    <property type="protein sequence ID" value="MBZ2196120.1"/>
    <property type="molecule type" value="Genomic_DNA"/>
</dbReference>
<feature type="compositionally biased region" description="Polar residues" evidence="10">
    <location>
        <begin position="513"/>
        <end position="539"/>
    </location>
</feature>
<comment type="pathway">
    <text evidence="3">Nitrogen metabolism; nitrate reduction (assimilation).</text>
</comment>
<evidence type="ECO:0000256" key="7">
    <source>
        <dbReference type="ARBA" id="ARBA00023002"/>
    </source>
</evidence>
<evidence type="ECO:0000259" key="11">
    <source>
        <dbReference type="Pfam" id="PF04324"/>
    </source>
</evidence>
<organism evidence="13 14">
    <name type="scientific">Occultella gossypii</name>
    <dbReference type="NCBI Taxonomy" id="2800820"/>
    <lineage>
        <taxon>Bacteria</taxon>
        <taxon>Bacillati</taxon>
        <taxon>Actinomycetota</taxon>
        <taxon>Actinomycetes</taxon>
        <taxon>Micrococcales</taxon>
        <taxon>Ruaniaceae</taxon>
        <taxon>Occultella</taxon>
    </lineage>
</organism>
<protein>
    <submittedName>
        <fullName evidence="13">NAD(P)/FAD-dependent oxidoreductase</fullName>
    </submittedName>
</protein>
<dbReference type="Gene3D" id="3.50.50.60">
    <property type="entry name" value="FAD/NAD(P)-binding domain"/>
    <property type="match status" value="2"/>
</dbReference>
<evidence type="ECO:0000256" key="4">
    <source>
        <dbReference type="ARBA" id="ARBA00010429"/>
    </source>
</evidence>
<keyword evidence="14" id="KW-1185">Reference proteome</keyword>
<keyword evidence="6" id="KW-0479">Metal-binding</keyword>
<evidence type="ECO:0000259" key="12">
    <source>
        <dbReference type="Pfam" id="PF07992"/>
    </source>
</evidence>
<dbReference type="InterPro" id="IPR052034">
    <property type="entry name" value="NasD-like"/>
</dbReference>
<keyword evidence="8" id="KW-0408">Iron</keyword>
<comment type="caution">
    <text evidence="13">The sequence shown here is derived from an EMBL/GenBank/DDBJ whole genome shotgun (WGS) entry which is preliminary data.</text>
</comment>
<name>A0ABS7S8Q2_9MICO</name>
<feature type="domain" description="FAD/NAD(P)-binding" evidence="12">
    <location>
        <begin position="16"/>
        <end position="276"/>
    </location>
</feature>
<dbReference type="Pfam" id="PF04324">
    <property type="entry name" value="Fer2_BFD"/>
    <property type="match status" value="1"/>
</dbReference>
<sequence>MVGSRFVADLTTRDADAEFDVTLLGEEEYHPYNRVLLSEVVAGKADLSALALPEADGDRVRVERGTPVIAIDRASRTVLTSSGSHRYDRVVLATGSVARIPDLPGLEGDLPAGVHALRTLDDAREIVAVTANAGRAVVIGAGVLGIEAACGLARRGLDVAVIHSADTVMDRQLDPDAGRVAQATLAGLGIATWTRARTRRVVVEDGRVTGVDVDAGERPVTLTADLVVLACGTTPEVALARSAGLAVDRGVLVGADLASPDDPRIFAIGDCAQPPEGGAGLIAQGWDQARRLAGRLTRPAQGPPTAARPEQPSMALRLSLSAGVVSRPADSVSAGPTTPALAAGTDVVRLKAAGLEVVTMGVSGTRRRRDPTHRSVRLSDPASGRHVEVVVADGLVVGATCVGAPEVAADLSAAYVRRTPVPADPAHLLIRPLATAAAPAATPERMPEGATVCLCNGVTKKDIVDACRAGAHTAADLASATRATTGCGGCKETVCGLLEWLAEAEGPARPTPSGGSDATSQRARATSENNVTTGQRAGH</sequence>
<dbReference type="PANTHER" id="PTHR43809:SF1">
    <property type="entry name" value="NITRITE REDUCTASE (NADH) LARGE SUBUNIT"/>
    <property type="match status" value="1"/>
</dbReference>
<evidence type="ECO:0000256" key="1">
    <source>
        <dbReference type="ARBA" id="ARBA00001929"/>
    </source>
</evidence>
<evidence type="ECO:0000313" key="14">
    <source>
        <dbReference type="Proteomes" id="UP000826651"/>
    </source>
</evidence>
<dbReference type="InterPro" id="IPR007419">
    <property type="entry name" value="BFD-like_2Fe2S-bd_dom"/>
</dbReference>
<evidence type="ECO:0000256" key="10">
    <source>
        <dbReference type="SAM" id="MobiDB-lite"/>
    </source>
</evidence>
<evidence type="ECO:0000256" key="9">
    <source>
        <dbReference type="ARBA" id="ARBA00023014"/>
    </source>
</evidence>
<reference evidence="13 14" key="1">
    <citation type="submission" date="2021-04" db="EMBL/GenBank/DDBJ databases">
        <title>Ruania sp. nov., isolated from sandy soil of mangrove forest.</title>
        <authorList>
            <person name="Ge X."/>
            <person name="Huang R."/>
            <person name="Liu W."/>
        </authorList>
    </citation>
    <scope>NUCLEOTIDE SEQUENCE [LARGE SCALE GENOMIC DNA]</scope>
    <source>
        <strain evidence="13 14">N2-46</strain>
    </source>
</reference>
<keyword evidence="9" id="KW-0411">Iron-sulfur</keyword>
<accession>A0ABS7S8Q2</accession>
<feature type="region of interest" description="Disordered" evidence="10">
    <location>
        <begin position="506"/>
        <end position="539"/>
    </location>
</feature>
<dbReference type="InterPro" id="IPR041854">
    <property type="entry name" value="BFD-like_2Fe2S-bd_dom_sf"/>
</dbReference>
<gene>
    <name evidence="13" type="ORF">KCQ71_08135</name>
</gene>
<dbReference type="InterPro" id="IPR036188">
    <property type="entry name" value="FAD/NAD-bd_sf"/>
</dbReference>
<evidence type="ECO:0000256" key="8">
    <source>
        <dbReference type="ARBA" id="ARBA00023004"/>
    </source>
</evidence>
<dbReference type="Pfam" id="PF07992">
    <property type="entry name" value="Pyr_redox_2"/>
    <property type="match status" value="1"/>
</dbReference>
<comment type="similarity">
    <text evidence="4">Belongs to the nitrite and sulfite reductase 4Fe-4S domain family.</text>
</comment>
<evidence type="ECO:0000256" key="6">
    <source>
        <dbReference type="ARBA" id="ARBA00022723"/>
    </source>
</evidence>
<evidence type="ECO:0000256" key="3">
    <source>
        <dbReference type="ARBA" id="ARBA00005096"/>
    </source>
</evidence>
<feature type="domain" description="BFD-like [2Fe-2S]-binding" evidence="11">
    <location>
        <begin position="452"/>
        <end position="499"/>
    </location>
</feature>
<dbReference type="SUPFAM" id="SSF51905">
    <property type="entry name" value="FAD/NAD(P)-binding domain"/>
    <property type="match status" value="2"/>
</dbReference>
<comment type="cofactor">
    <cofactor evidence="1">
        <name>siroheme</name>
        <dbReference type="ChEBI" id="CHEBI:60052"/>
    </cofactor>
</comment>
<evidence type="ECO:0000313" key="13">
    <source>
        <dbReference type="EMBL" id="MBZ2196120.1"/>
    </source>
</evidence>
<evidence type="ECO:0000256" key="2">
    <source>
        <dbReference type="ARBA" id="ARBA00001966"/>
    </source>
</evidence>
<dbReference type="PRINTS" id="PR00368">
    <property type="entry name" value="FADPNR"/>
</dbReference>
<dbReference type="PANTHER" id="PTHR43809">
    <property type="entry name" value="NITRITE REDUCTASE (NADH) LARGE SUBUNIT"/>
    <property type="match status" value="1"/>
</dbReference>
<keyword evidence="7" id="KW-0560">Oxidoreductase</keyword>
<dbReference type="Gene3D" id="1.10.10.1100">
    <property type="entry name" value="BFD-like [2Fe-2S]-binding domain"/>
    <property type="match status" value="1"/>
</dbReference>
<proteinExistence type="inferred from homology"/>
<evidence type="ECO:0000256" key="5">
    <source>
        <dbReference type="ARBA" id="ARBA00022617"/>
    </source>
</evidence>
<keyword evidence="5" id="KW-0349">Heme</keyword>